<dbReference type="Pfam" id="PF12281">
    <property type="entry name" value="NTP_transf_8"/>
    <property type="match status" value="1"/>
</dbReference>
<dbReference type="InterPro" id="IPR058575">
    <property type="entry name" value="NTP_transf_8_dom"/>
</dbReference>
<dbReference type="Proteomes" id="UP000183987">
    <property type="component" value="Unassembled WGS sequence"/>
</dbReference>
<sequence length="307" mass="34279">MKFEARGDAEYLIRRPYASSTRKSYGRRTPETEETLRAFLAGQARVHDQIAGLRQQLADRAPILRARGLGRVPVLAARVLRKLDDIGWLGTNLVVVGTNALYAYEAAAALRIESAMLATGDVDVLYDARRRLRVSGDVDERGLIGALRSVDRSFSRPSNKTYTAANRDGYMVDLLEPQDHDRIMRYGSARLSDDPDDLIATSTDSSRWLLNVPKFETIAIDERGLPVRIVTLDPRAYALQKLWIARNDPTRDPAKRGRDEDQAHLVAQIATRHLGLPFTDTALSALPESFRDLVGQLIVDGKEGVDW</sequence>
<dbReference type="RefSeq" id="WP_245810776.1">
    <property type="nucleotide sequence ID" value="NZ_FQUE01000012.1"/>
</dbReference>
<accession>A0A1M5EB97</accession>
<dbReference type="EMBL" id="FQUE01000012">
    <property type="protein sequence ID" value="SHF76509.1"/>
    <property type="molecule type" value="Genomic_DNA"/>
</dbReference>
<protein>
    <submittedName>
        <fullName evidence="2">Nucleotidyltransferase</fullName>
    </submittedName>
</protein>
<keyword evidence="2" id="KW-0808">Transferase</keyword>
<evidence type="ECO:0000259" key="1">
    <source>
        <dbReference type="Pfam" id="PF12281"/>
    </source>
</evidence>
<feature type="domain" description="Nucleotidyltransferase-like" evidence="1">
    <location>
        <begin position="77"/>
        <end position="285"/>
    </location>
</feature>
<reference evidence="3" key="1">
    <citation type="submission" date="2016-11" db="EMBL/GenBank/DDBJ databases">
        <authorList>
            <person name="Varghese N."/>
            <person name="Submissions S."/>
        </authorList>
    </citation>
    <scope>NUCLEOTIDE SEQUENCE [LARGE SCALE GENOMIC DNA]</scope>
    <source>
        <strain evidence="3">DSM 29326</strain>
    </source>
</reference>
<dbReference type="AlphaFoldDB" id="A0A1M5EB97"/>
<evidence type="ECO:0000313" key="2">
    <source>
        <dbReference type="EMBL" id="SHF76509.1"/>
    </source>
</evidence>
<organism evidence="2 3">
    <name type="scientific">Loktanella atrilutea</name>
    <dbReference type="NCBI Taxonomy" id="366533"/>
    <lineage>
        <taxon>Bacteria</taxon>
        <taxon>Pseudomonadati</taxon>
        <taxon>Pseudomonadota</taxon>
        <taxon>Alphaproteobacteria</taxon>
        <taxon>Rhodobacterales</taxon>
        <taxon>Roseobacteraceae</taxon>
        <taxon>Loktanella</taxon>
    </lineage>
</organism>
<proteinExistence type="predicted"/>
<gene>
    <name evidence="2" type="ORF">SAMN05444339_11226</name>
</gene>
<evidence type="ECO:0000313" key="3">
    <source>
        <dbReference type="Proteomes" id="UP000183987"/>
    </source>
</evidence>
<keyword evidence="3" id="KW-1185">Reference proteome</keyword>
<dbReference type="GO" id="GO:0016740">
    <property type="term" value="F:transferase activity"/>
    <property type="evidence" value="ECO:0007669"/>
    <property type="project" value="UniProtKB-KW"/>
</dbReference>
<name>A0A1M5EB97_LOKAT</name>